<proteinExistence type="inferred from homology"/>
<dbReference type="GO" id="GO:0004520">
    <property type="term" value="F:DNA endonuclease activity"/>
    <property type="evidence" value="ECO:0007669"/>
    <property type="project" value="InterPro"/>
</dbReference>
<keyword evidence="4 8" id="KW-0378">Hydrolase</keyword>
<reference evidence="9" key="2">
    <citation type="submission" date="2014-07" db="EMBL/GenBank/DDBJ databases">
        <title>Initial genome analysis of the psychrotolerant acidophile Acidithiobacillus ferrivorans CF27: insights into iron and sulfur oxidation pathways and into biofilm formation.</title>
        <authorList>
            <person name="Talla E."/>
            <person name="Hedrich S."/>
            <person name="Mangenot S."/>
            <person name="Ji B."/>
            <person name="Johnson D.B."/>
            <person name="Barbe V."/>
            <person name="Bonnefoy V."/>
        </authorList>
    </citation>
    <scope>NUCLEOTIDE SEQUENCE [LARGE SCALE GENOMIC DNA]</scope>
    <source>
        <strain evidence="9">CF27</strain>
    </source>
</reference>
<feature type="binding site" evidence="8">
    <location>
        <position position="224"/>
    </location>
    <ligand>
        <name>Mn(2+)</name>
        <dbReference type="ChEBI" id="CHEBI:29035"/>
    </ligand>
</feature>
<reference evidence="10 11" key="3">
    <citation type="submission" date="2017-03" db="EMBL/GenBank/DDBJ databases">
        <authorList>
            <person name="Regsiter A."/>
            <person name="William W."/>
        </authorList>
    </citation>
    <scope>NUCLEOTIDE SEQUENCE [LARGE SCALE GENOMIC DNA]</scope>
    <source>
        <strain evidence="10">PRJEB5721</strain>
    </source>
</reference>
<comment type="function">
    <text evidence="8">CRISPR (clustered regularly interspaced short palindromic repeat), is an adaptive immune system that provides protection against mobile genetic elements (viruses, transposable elements and conjugative plasmids). CRISPR clusters contain spacers, sequences complementary to antecedent mobile elements, and target invading nucleic acids. CRISPR clusters are transcribed and processed into CRISPR RNA (crRNA). Acts as a dsDNA endonuclease. Involved in the integration of spacer DNA into the CRISPR cassette.</text>
</comment>
<dbReference type="PANTHER" id="PTHR34353">
    <property type="entry name" value="CRISPR-ASSOCIATED ENDONUCLEASE CAS1 1"/>
    <property type="match status" value="1"/>
</dbReference>
<feature type="binding site" evidence="8">
    <location>
        <position position="149"/>
    </location>
    <ligand>
        <name>Mn(2+)</name>
        <dbReference type="ChEBI" id="CHEBI:29035"/>
    </ligand>
</feature>
<evidence type="ECO:0000256" key="3">
    <source>
        <dbReference type="ARBA" id="ARBA00022759"/>
    </source>
</evidence>
<dbReference type="InterPro" id="IPR019851">
    <property type="entry name" value="CRISPR-assoc_Cas1_ECOLI"/>
</dbReference>
<keyword evidence="1 8" id="KW-0540">Nuclease</keyword>
<dbReference type="RefSeq" id="WP_081919439.1">
    <property type="nucleotide sequence ID" value="NZ_CCCS020000035.1"/>
</dbReference>
<dbReference type="AlphaFoldDB" id="A0A060UV37"/>
<organism evidence="9">
    <name type="scientific">Acidithiobacillus ferrivorans</name>
    <dbReference type="NCBI Taxonomy" id="160808"/>
    <lineage>
        <taxon>Bacteria</taxon>
        <taxon>Pseudomonadati</taxon>
        <taxon>Pseudomonadota</taxon>
        <taxon>Acidithiobacillia</taxon>
        <taxon>Acidithiobacillales</taxon>
        <taxon>Acidithiobacillaceae</taxon>
        <taxon>Acidithiobacillus</taxon>
    </lineage>
</organism>
<dbReference type="NCBIfam" id="TIGR03638">
    <property type="entry name" value="cas1_ECOLI"/>
    <property type="match status" value="1"/>
</dbReference>
<dbReference type="PANTHER" id="PTHR34353:SF3">
    <property type="entry name" value="CRISPR-ASSOCIATED ENDONUCLEASE CAS1"/>
    <property type="match status" value="1"/>
</dbReference>
<dbReference type="Proteomes" id="UP000193925">
    <property type="component" value="Chromosome AFERRI"/>
</dbReference>
<dbReference type="Pfam" id="PF01867">
    <property type="entry name" value="Cas_Cas1"/>
    <property type="match status" value="2"/>
</dbReference>
<evidence type="ECO:0000313" key="9">
    <source>
        <dbReference type="EMBL" id="CDQ10633.1"/>
    </source>
</evidence>
<keyword evidence="2 8" id="KW-0479">Metal-binding</keyword>
<evidence type="ECO:0000313" key="11">
    <source>
        <dbReference type="Proteomes" id="UP000193925"/>
    </source>
</evidence>
<comment type="cofactor">
    <cofactor evidence="8">
        <name>Mg(2+)</name>
        <dbReference type="ChEBI" id="CHEBI:18420"/>
    </cofactor>
    <cofactor evidence="8">
        <name>Mn(2+)</name>
        <dbReference type="ChEBI" id="CHEBI:29035"/>
    </cofactor>
</comment>
<evidence type="ECO:0000256" key="4">
    <source>
        <dbReference type="ARBA" id="ARBA00022801"/>
    </source>
</evidence>
<dbReference type="Gene3D" id="3.100.10.20">
    <property type="entry name" value="CRISPR-associated endonuclease Cas1, N-terminal domain"/>
    <property type="match status" value="1"/>
</dbReference>
<reference evidence="9" key="1">
    <citation type="submission" date="2014-03" db="EMBL/GenBank/DDBJ databases">
        <authorList>
            <person name="Genoscope - CEA"/>
        </authorList>
    </citation>
    <scope>NUCLEOTIDE SEQUENCE [LARGE SCALE GENOMIC DNA]</scope>
    <source>
        <strain evidence="9">CF27</strain>
    </source>
</reference>
<evidence type="ECO:0000256" key="1">
    <source>
        <dbReference type="ARBA" id="ARBA00022722"/>
    </source>
</evidence>
<feature type="binding site" evidence="8">
    <location>
        <position position="211"/>
    </location>
    <ligand>
        <name>Mn(2+)</name>
        <dbReference type="ChEBI" id="CHEBI:29035"/>
    </ligand>
</feature>
<dbReference type="InterPro" id="IPR042211">
    <property type="entry name" value="CRISPR-assoc_Cas1_N"/>
</dbReference>
<evidence type="ECO:0000313" key="10">
    <source>
        <dbReference type="EMBL" id="SMH64662.1"/>
    </source>
</evidence>
<keyword evidence="5 8" id="KW-0460">Magnesium</keyword>
<keyword evidence="8" id="KW-0464">Manganese</keyword>
<evidence type="ECO:0000256" key="7">
    <source>
        <dbReference type="ARBA" id="ARBA00023125"/>
    </source>
</evidence>
<dbReference type="NCBIfam" id="TIGR00287">
    <property type="entry name" value="cas1"/>
    <property type="match status" value="1"/>
</dbReference>
<evidence type="ECO:0000256" key="8">
    <source>
        <dbReference type="HAMAP-Rule" id="MF_01470"/>
    </source>
</evidence>
<keyword evidence="3 8" id="KW-0255">Endonuclease</keyword>
<comment type="subunit">
    <text evidence="8">Homodimer, forms a heterotetramer with a Cas2 homodimer.</text>
</comment>
<dbReference type="EMBL" id="LT841305">
    <property type="protein sequence ID" value="SMH64662.1"/>
    <property type="molecule type" value="Genomic_DNA"/>
</dbReference>
<dbReference type="GO" id="GO:0016787">
    <property type="term" value="F:hydrolase activity"/>
    <property type="evidence" value="ECO:0007669"/>
    <property type="project" value="UniProtKB-KW"/>
</dbReference>
<dbReference type="GO" id="GO:0051607">
    <property type="term" value="P:defense response to virus"/>
    <property type="evidence" value="ECO:0007669"/>
    <property type="project" value="UniProtKB-UniRule"/>
</dbReference>
<keyword evidence="11" id="KW-1185">Reference proteome</keyword>
<dbReference type="GO" id="GO:0043571">
    <property type="term" value="P:maintenance of CRISPR repeat elements"/>
    <property type="evidence" value="ECO:0007669"/>
    <property type="project" value="UniProtKB-UniRule"/>
</dbReference>
<dbReference type="InterPro" id="IPR050646">
    <property type="entry name" value="Cas1"/>
</dbReference>
<dbReference type="InterPro" id="IPR002729">
    <property type="entry name" value="CRISPR-assoc_Cas1"/>
</dbReference>
<protein>
    <recommendedName>
        <fullName evidence="8">CRISPR-associated endonuclease Cas1</fullName>
        <ecNumber evidence="8">3.1.-.-</ecNumber>
    </recommendedName>
</protein>
<accession>A0A060UV37</accession>
<evidence type="ECO:0000256" key="6">
    <source>
        <dbReference type="ARBA" id="ARBA00023118"/>
    </source>
</evidence>
<dbReference type="GO" id="GO:0046872">
    <property type="term" value="F:metal ion binding"/>
    <property type="evidence" value="ECO:0007669"/>
    <property type="project" value="UniProtKB-UniRule"/>
</dbReference>
<evidence type="ECO:0000256" key="2">
    <source>
        <dbReference type="ARBA" id="ARBA00022723"/>
    </source>
</evidence>
<keyword evidence="7 8" id="KW-0238">DNA-binding</keyword>
<dbReference type="Gene3D" id="1.20.120.920">
    <property type="entry name" value="CRISPR-associated endonuclease Cas1, C-terminal domain"/>
    <property type="match status" value="1"/>
</dbReference>
<dbReference type="InterPro" id="IPR042206">
    <property type="entry name" value="CRISPR-assoc_Cas1_C"/>
</dbReference>
<keyword evidence="6 8" id="KW-0051">Antiviral defense</keyword>
<sequence length="286" mass="31059">MLPVSGRISFLMVEHCKIRMGGSVPMRIDISPVGCAPEGDGNKEEIVRETPIPIDRLACLMLGPGTSISQDAIKSCADAGCLVLWTGEHGVRVYSAGQPGGASGAHILRQAEIVLDPQKRLLAARRLYQRMMGAEPPERRSIEQLRGLEGVWVRNRYAELAKLHGVNWNGRYQKLSDPANRAISMATSTLYGITEAAILALGYSPALGIVHTGDARSLVFDMADTLKFRTVVPLAFEIAASRGDDKDLAGMVRRACRDLFVKEKLLDLLVDIIQEVIGAVDGNLVD</sequence>
<dbReference type="GO" id="GO:0003677">
    <property type="term" value="F:DNA binding"/>
    <property type="evidence" value="ECO:0007669"/>
    <property type="project" value="UniProtKB-KW"/>
</dbReference>
<dbReference type="EC" id="3.1.-.-" evidence="8"/>
<dbReference type="EMBL" id="CCCS020000035">
    <property type="protein sequence ID" value="CDQ10633.1"/>
    <property type="molecule type" value="Genomic_DNA"/>
</dbReference>
<comment type="similarity">
    <text evidence="8">Belongs to the CRISPR-associated endonuclease Cas1 family.</text>
</comment>
<dbReference type="HAMAP" id="MF_01470">
    <property type="entry name" value="Cas1"/>
    <property type="match status" value="1"/>
</dbReference>
<gene>
    <name evidence="9" type="primary">ygbT</name>
    <name evidence="8" type="synonym">cas1</name>
    <name evidence="10" type="ORF">AFERRI_10696</name>
    <name evidence="9" type="ORF">AFERRI_400414</name>
</gene>
<evidence type="ECO:0000256" key="5">
    <source>
        <dbReference type="ARBA" id="ARBA00022842"/>
    </source>
</evidence>
<name>A0A060UV37_9PROT</name>